<organism evidence="1 2">
    <name type="scientific">Glossina palpalis gambiensis</name>
    <dbReference type="NCBI Taxonomy" id="67801"/>
    <lineage>
        <taxon>Eukaryota</taxon>
        <taxon>Metazoa</taxon>
        <taxon>Ecdysozoa</taxon>
        <taxon>Arthropoda</taxon>
        <taxon>Hexapoda</taxon>
        <taxon>Insecta</taxon>
        <taxon>Pterygota</taxon>
        <taxon>Neoptera</taxon>
        <taxon>Endopterygota</taxon>
        <taxon>Diptera</taxon>
        <taxon>Brachycera</taxon>
        <taxon>Muscomorpha</taxon>
        <taxon>Hippoboscoidea</taxon>
        <taxon>Glossinidae</taxon>
        <taxon>Glossina</taxon>
    </lineage>
</organism>
<name>A0A1B0AKT4_9MUSC</name>
<dbReference type="EMBL" id="JXJN01028227">
    <property type="status" value="NOT_ANNOTATED_CDS"/>
    <property type="molecule type" value="Genomic_DNA"/>
</dbReference>
<dbReference type="Proteomes" id="UP000092460">
    <property type="component" value="Unassembled WGS sequence"/>
</dbReference>
<reference evidence="2" key="1">
    <citation type="submission" date="2015-01" db="EMBL/GenBank/DDBJ databases">
        <authorList>
            <person name="Aksoy S."/>
            <person name="Warren W."/>
            <person name="Wilson R.K."/>
        </authorList>
    </citation>
    <scope>NUCLEOTIDE SEQUENCE [LARGE SCALE GENOMIC DNA]</scope>
    <source>
        <strain evidence="2">IAEA</strain>
    </source>
</reference>
<proteinExistence type="predicted"/>
<keyword evidence="2" id="KW-1185">Reference proteome</keyword>
<protein>
    <submittedName>
        <fullName evidence="1">Uncharacterized protein</fullName>
    </submittedName>
</protein>
<accession>A0A1B0AKT4</accession>
<reference evidence="1" key="2">
    <citation type="submission" date="2020-05" db="UniProtKB">
        <authorList>
            <consortium name="EnsemblMetazoa"/>
        </authorList>
    </citation>
    <scope>IDENTIFICATION</scope>
    <source>
        <strain evidence="1">IAEA</strain>
    </source>
</reference>
<dbReference type="EnsemblMetazoa" id="GPPI000329-RA">
    <property type="protein sequence ID" value="GPPI000329-PA"/>
    <property type="gene ID" value="GPPI000329"/>
</dbReference>
<dbReference type="VEuPathDB" id="VectorBase:GPPI000329"/>
<sequence>MTKANTLKWREALNGHHLQASYSVISSIHHQHQQPEQKQQRIDTVVCNARGPEANLRLIIQYVLHVCEFNPFSE</sequence>
<evidence type="ECO:0000313" key="1">
    <source>
        <dbReference type="EnsemblMetazoa" id="GPPI000329-PA"/>
    </source>
</evidence>
<dbReference type="AlphaFoldDB" id="A0A1B0AKT4"/>
<evidence type="ECO:0000313" key="2">
    <source>
        <dbReference type="Proteomes" id="UP000092460"/>
    </source>
</evidence>